<feature type="compositionally biased region" description="Low complexity" evidence="1">
    <location>
        <begin position="119"/>
        <end position="131"/>
    </location>
</feature>
<dbReference type="EMBL" id="JACHGV010000002">
    <property type="protein sequence ID" value="MBB6075391.1"/>
    <property type="molecule type" value="Genomic_DNA"/>
</dbReference>
<proteinExistence type="predicted"/>
<organism evidence="2 3">
    <name type="scientific">Streptomyces paradoxus</name>
    <dbReference type="NCBI Taxonomy" id="66375"/>
    <lineage>
        <taxon>Bacteria</taxon>
        <taxon>Bacillati</taxon>
        <taxon>Actinomycetota</taxon>
        <taxon>Actinomycetes</taxon>
        <taxon>Kitasatosporales</taxon>
        <taxon>Streptomycetaceae</taxon>
        <taxon>Streptomyces</taxon>
    </lineage>
</organism>
<keyword evidence="3" id="KW-1185">Reference proteome</keyword>
<dbReference type="Proteomes" id="UP000591537">
    <property type="component" value="Unassembled WGS sequence"/>
</dbReference>
<dbReference type="RefSeq" id="WP_184557407.1">
    <property type="nucleotide sequence ID" value="NZ_BAAARS010000002.1"/>
</dbReference>
<protein>
    <submittedName>
        <fullName evidence="2">Uncharacterized protein</fullName>
    </submittedName>
</protein>
<evidence type="ECO:0000256" key="1">
    <source>
        <dbReference type="SAM" id="MobiDB-lite"/>
    </source>
</evidence>
<gene>
    <name evidence="2" type="ORF">HNR57_001279</name>
</gene>
<evidence type="ECO:0000313" key="2">
    <source>
        <dbReference type="EMBL" id="MBB6075391.1"/>
    </source>
</evidence>
<feature type="compositionally biased region" description="Basic residues" evidence="1">
    <location>
        <begin position="132"/>
        <end position="141"/>
    </location>
</feature>
<sequence length="141" mass="14660">MNAQRGSTEEQSLADLARRLLAADTGGWTPDGVNALADGLGWARGGTADRPVLITGRSGRTSGGAPLLFDVACGDRLSIGCFAPDGVDAASLVWGTVAEHPATASVWRDDDPVWRVDAGAPANPRAAPSRRCSWRRPGRPG</sequence>
<accession>A0A7W9T8J1</accession>
<name>A0A7W9T8J1_9ACTN</name>
<evidence type="ECO:0000313" key="3">
    <source>
        <dbReference type="Proteomes" id="UP000591537"/>
    </source>
</evidence>
<comment type="caution">
    <text evidence="2">The sequence shown here is derived from an EMBL/GenBank/DDBJ whole genome shotgun (WGS) entry which is preliminary data.</text>
</comment>
<reference evidence="2 3" key="1">
    <citation type="submission" date="2020-08" db="EMBL/GenBank/DDBJ databases">
        <title>Genomic Encyclopedia of Type Strains, Phase IV (KMG-IV): sequencing the most valuable type-strain genomes for metagenomic binning, comparative biology and taxonomic classification.</title>
        <authorList>
            <person name="Goeker M."/>
        </authorList>
    </citation>
    <scope>NUCLEOTIDE SEQUENCE [LARGE SCALE GENOMIC DNA]</scope>
    <source>
        <strain evidence="2 3">DSM 43350</strain>
    </source>
</reference>
<dbReference type="AlphaFoldDB" id="A0A7W9T8J1"/>
<feature type="region of interest" description="Disordered" evidence="1">
    <location>
        <begin position="119"/>
        <end position="141"/>
    </location>
</feature>